<evidence type="ECO:0000256" key="2">
    <source>
        <dbReference type="ARBA" id="ARBA00022723"/>
    </source>
</evidence>
<evidence type="ECO:0000256" key="3">
    <source>
        <dbReference type="ARBA" id="ARBA00022801"/>
    </source>
</evidence>
<evidence type="ECO:0000256" key="4">
    <source>
        <dbReference type="ARBA" id="ARBA00022833"/>
    </source>
</evidence>
<dbReference type="InterPro" id="IPR024079">
    <property type="entry name" value="MetalloPept_cat_dom_sf"/>
</dbReference>
<keyword evidence="4" id="KW-0862">Zinc</keyword>
<proteinExistence type="predicted"/>
<keyword evidence="1" id="KW-0645">Protease</keyword>
<dbReference type="EC" id="3.4.24.-" evidence="6"/>
<feature type="domain" description="Peptidase metallopeptidase" evidence="5">
    <location>
        <begin position="74"/>
        <end position="252"/>
    </location>
</feature>
<dbReference type="SMART" id="SM00235">
    <property type="entry name" value="ZnMc"/>
    <property type="match status" value="1"/>
</dbReference>
<sequence>MTGGAQASRTVLAVSLVVLIATTALGVLLWQRAPALLGAAPPAPADVATAPLRLPPDVPDPGGYVHLLTGDDGAPVRWDPCRPVHVVVRPQGEPPGGRAAVETALARVGEASGLVFVVDGETDEAPTTTRALTDPARYGARWSPVLVAWSDAGEYPPLQGGAVGVAGPAADPAADRLSWVSGTVVLDAVWFADNLPQELGSRRAGAVLSHELAHLVGLGHSADPFSLMSPTYQSVYGFSLSDQAGLASLGGGACLPG</sequence>
<gene>
    <name evidence="6" type="ORF">ACFOLH_05315</name>
</gene>
<protein>
    <submittedName>
        <fullName evidence="6">Matrixin family metalloprotease</fullName>
        <ecNumber evidence="6">3.4.24.-</ecNumber>
    </submittedName>
</protein>
<keyword evidence="2" id="KW-0479">Metal-binding</keyword>
<keyword evidence="7" id="KW-1185">Reference proteome</keyword>
<dbReference type="Gene3D" id="3.40.390.10">
    <property type="entry name" value="Collagenase (Catalytic Domain)"/>
    <property type="match status" value="1"/>
</dbReference>
<dbReference type="InterPro" id="IPR001818">
    <property type="entry name" value="Pept_M10_metallopeptidase"/>
</dbReference>
<reference evidence="7" key="1">
    <citation type="journal article" date="2019" name="Int. J. Syst. Evol. Microbiol.">
        <title>The Global Catalogue of Microorganisms (GCM) 10K type strain sequencing project: providing services to taxonomists for standard genome sequencing and annotation.</title>
        <authorList>
            <consortium name="The Broad Institute Genomics Platform"/>
            <consortium name="The Broad Institute Genome Sequencing Center for Infectious Disease"/>
            <person name="Wu L."/>
            <person name="Ma J."/>
        </authorList>
    </citation>
    <scope>NUCLEOTIDE SEQUENCE [LARGE SCALE GENOMIC DNA]</scope>
    <source>
        <strain evidence="7">NCAIM B.02333</strain>
    </source>
</reference>
<evidence type="ECO:0000313" key="6">
    <source>
        <dbReference type="EMBL" id="MFC3687758.1"/>
    </source>
</evidence>
<dbReference type="EMBL" id="JBHRWW010000002">
    <property type="protein sequence ID" value="MFC3687758.1"/>
    <property type="molecule type" value="Genomic_DNA"/>
</dbReference>
<dbReference type="Proteomes" id="UP001595685">
    <property type="component" value="Unassembled WGS sequence"/>
</dbReference>
<evidence type="ECO:0000313" key="7">
    <source>
        <dbReference type="Proteomes" id="UP001595685"/>
    </source>
</evidence>
<keyword evidence="6" id="KW-0482">Metalloprotease</keyword>
<dbReference type="GO" id="GO:0008237">
    <property type="term" value="F:metallopeptidase activity"/>
    <property type="evidence" value="ECO:0007669"/>
    <property type="project" value="UniProtKB-KW"/>
</dbReference>
<accession>A0ABV7WEX3</accession>
<keyword evidence="3 6" id="KW-0378">Hydrolase</keyword>
<dbReference type="InterPro" id="IPR006026">
    <property type="entry name" value="Peptidase_Metallo"/>
</dbReference>
<organism evidence="6 7">
    <name type="scientific">Aquipuribacter hungaricus</name>
    <dbReference type="NCBI Taxonomy" id="545624"/>
    <lineage>
        <taxon>Bacteria</taxon>
        <taxon>Bacillati</taxon>
        <taxon>Actinomycetota</taxon>
        <taxon>Actinomycetes</taxon>
        <taxon>Micrococcales</taxon>
        <taxon>Intrasporangiaceae</taxon>
        <taxon>Aquipuribacter</taxon>
    </lineage>
</organism>
<evidence type="ECO:0000256" key="1">
    <source>
        <dbReference type="ARBA" id="ARBA00022670"/>
    </source>
</evidence>
<evidence type="ECO:0000259" key="5">
    <source>
        <dbReference type="SMART" id="SM00235"/>
    </source>
</evidence>
<name>A0ABV7WEX3_9MICO</name>
<comment type="caution">
    <text evidence="6">The sequence shown here is derived from an EMBL/GenBank/DDBJ whole genome shotgun (WGS) entry which is preliminary data.</text>
</comment>
<dbReference type="Pfam" id="PF00413">
    <property type="entry name" value="Peptidase_M10"/>
    <property type="match status" value="1"/>
</dbReference>
<dbReference type="RefSeq" id="WP_376983656.1">
    <property type="nucleotide sequence ID" value="NZ_JBHRWW010000002.1"/>
</dbReference>
<dbReference type="SUPFAM" id="SSF55486">
    <property type="entry name" value="Metalloproteases ('zincins'), catalytic domain"/>
    <property type="match status" value="1"/>
</dbReference>